<evidence type="ECO:0000256" key="3">
    <source>
        <dbReference type="ARBA" id="ARBA00022692"/>
    </source>
</evidence>
<name>A0AAE1MX00_9FABA</name>
<evidence type="ECO:0000256" key="5">
    <source>
        <dbReference type="ARBA" id="ARBA00022989"/>
    </source>
</evidence>
<dbReference type="Pfam" id="PF01105">
    <property type="entry name" value="EMP24_GP25L"/>
    <property type="match status" value="1"/>
</dbReference>
<evidence type="ECO:0000256" key="6">
    <source>
        <dbReference type="ARBA" id="ARBA00023136"/>
    </source>
</evidence>
<keyword evidence="3" id="KW-0812">Transmembrane</keyword>
<gene>
    <name evidence="8" type="ORF">QN277_016557</name>
</gene>
<dbReference type="GO" id="GO:0016020">
    <property type="term" value="C:membrane"/>
    <property type="evidence" value="ECO:0007669"/>
    <property type="project" value="UniProtKB-SubCell"/>
</dbReference>
<evidence type="ECO:0000313" key="8">
    <source>
        <dbReference type="EMBL" id="KAK4278755.1"/>
    </source>
</evidence>
<evidence type="ECO:0000259" key="7">
    <source>
        <dbReference type="Pfam" id="PF01105"/>
    </source>
</evidence>
<dbReference type="InterPro" id="IPR009038">
    <property type="entry name" value="GOLD_dom"/>
</dbReference>
<dbReference type="EMBL" id="JAWXYG010000003">
    <property type="protein sequence ID" value="KAK4278755.1"/>
    <property type="molecule type" value="Genomic_DNA"/>
</dbReference>
<sequence>MTVGKYSVVNPNEGFPLPDSHKVTVRVTSSVGKNYHYEEQVTTRQFAFVVVEAGDYMACFWAPDHNPQTTMTEDFDWRTSVAVKNWSNVAKKGHVDVSHHFA</sequence>
<evidence type="ECO:0000256" key="4">
    <source>
        <dbReference type="ARBA" id="ARBA00022729"/>
    </source>
</evidence>
<keyword evidence="9" id="KW-1185">Reference proteome</keyword>
<accession>A0AAE1MX00</accession>
<comment type="subcellular location">
    <subcellularLocation>
        <location evidence="1">Membrane</location>
        <topology evidence="1">Single-pass type I membrane protein</topology>
    </subcellularLocation>
</comment>
<comment type="similarity">
    <text evidence="2">Belongs to the EMP24/GP25L family.</text>
</comment>
<proteinExistence type="inferred from homology"/>
<comment type="caution">
    <text evidence="8">The sequence shown here is derived from an EMBL/GenBank/DDBJ whole genome shotgun (WGS) entry which is preliminary data.</text>
</comment>
<evidence type="ECO:0000256" key="1">
    <source>
        <dbReference type="ARBA" id="ARBA00004479"/>
    </source>
</evidence>
<keyword evidence="6" id="KW-0472">Membrane</keyword>
<dbReference type="InterPro" id="IPR015720">
    <property type="entry name" value="Emp24-like"/>
</dbReference>
<protein>
    <recommendedName>
        <fullName evidence="7">GOLD domain-containing protein</fullName>
    </recommendedName>
</protein>
<keyword evidence="4" id="KW-0732">Signal</keyword>
<dbReference type="AlphaFoldDB" id="A0AAE1MX00"/>
<reference evidence="8" key="1">
    <citation type="submission" date="2023-10" db="EMBL/GenBank/DDBJ databases">
        <title>Chromosome-level genome of the transformable northern wattle, Acacia crassicarpa.</title>
        <authorList>
            <person name="Massaro I."/>
            <person name="Sinha N.R."/>
            <person name="Poethig S."/>
            <person name="Leichty A.R."/>
        </authorList>
    </citation>
    <scope>NUCLEOTIDE SEQUENCE</scope>
    <source>
        <strain evidence="8">Acra3RX</strain>
        <tissue evidence="8">Leaf</tissue>
    </source>
</reference>
<keyword evidence="5" id="KW-1133">Transmembrane helix</keyword>
<evidence type="ECO:0000256" key="2">
    <source>
        <dbReference type="ARBA" id="ARBA00007104"/>
    </source>
</evidence>
<organism evidence="8 9">
    <name type="scientific">Acacia crassicarpa</name>
    <name type="common">northern wattle</name>
    <dbReference type="NCBI Taxonomy" id="499986"/>
    <lineage>
        <taxon>Eukaryota</taxon>
        <taxon>Viridiplantae</taxon>
        <taxon>Streptophyta</taxon>
        <taxon>Embryophyta</taxon>
        <taxon>Tracheophyta</taxon>
        <taxon>Spermatophyta</taxon>
        <taxon>Magnoliopsida</taxon>
        <taxon>eudicotyledons</taxon>
        <taxon>Gunneridae</taxon>
        <taxon>Pentapetalae</taxon>
        <taxon>rosids</taxon>
        <taxon>fabids</taxon>
        <taxon>Fabales</taxon>
        <taxon>Fabaceae</taxon>
        <taxon>Caesalpinioideae</taxon>
        <taxon>mimosoid clade</taxon>
        <taxon>Acacieae</taxon>
        <taxon>Acacia</taxon>
    </lineage>
</organism>
<dbReference type="Proteomes" id="UP001293593">
    <property type="component" value="Unassembled WGS sequence"/>
</dbReference>
<evidence type="ECO:0000313" key="9">
    <source>
        <dbReference type="Proteomes" id="UP001293593"/>
    </source>
</evidence>
<feature type="domain" description="GOLD" evidence="7">
    <location>
        <begin position="3"/>
        <end position="96"/>
    </location>
</feature>
<dbReference type="PANTHER" id="PTHR22811">
    <property type="entry name" value="TRANSMEMBRANE EMP24 DOMAIN-CONTAINING PROTEIN"/>
    <property type="match status" value="1"/>
</dbReference>